<dbReference type="RefSeq" id="WP_097327206.1">
    <property type="nucleotide sequence ID" value="NZ_OBDY01000027.1"/>
</dbReference>
<gene>
    <name evidence="2" type="ORF">SAMN05421748_12781</name>
</gene>
<dbReference type="InterPro" id="IPR036457">
    <property type="entry name" value="PPM-type-like_dom_sf"/>
</dbReference>
<accession>A0A285JX42</accession>
<dbReference type="Gene3D" id="3.60.40.10">
    <property type="entry name" value="PPM-type phosphatase domain"/>
    <property type="match status" value="1"/>
</dbReference>
<dbReference type="InterPro" id="IPR015655">
    <property type="entry name" value="PP2C"/>
</dbReference>
<evidence type="ECO:0000313" key="3">
    <source>
        <dbReference type="Proteomes" id="UP000219612"/>
    </source>
</evidence>
<dbReference type="SMART" id="SM00331">
    <property type="entry name" value="PP2C_SIG"/>
    <property type="match status" value="1"/>
</dbReference>
<dbReference type="AlphaFoldDB" id="A0A285JX42"/>
<dbReference type="SMART" id="SM00332">
    <property type="entry name" value="PP2Cc"/>
    <property type="match status" value="1"/>
</dbReference>
<evidence type="ECO:0000259" key="1">
    <source>
        <dbReference type="PROSITE" id="PS51746"/>
    </source>
</evidence>
<organism evidence="2 3">
    <name type="scientific">Paractinoplanes atraurantiacus</name>
    <dbReference type="NCBI Taxonomy" id="1036182"/>
    <lineage>
        <taxon>Bacteria</taxon>
        <taxon>Bacillati</taxon>
        <taxon>Actinomycetota</taxon>
        <taxon>Actinomycetes</taxon>
        <taxon>Micromonosporales</taxon>
        <taxon>Micromonosporaceae</taxon>
        <taxon>Paractinoplanes</taxon>
    </lineage>
</organism>
<protein>
    <submittedName>
        <fullName evidence="2">Serine/threonine protein phosphatase PrpC</fullName>
    </submittedName>
</protein>
<feature type="domain" description="PPM-type phosphatase" evidence="1">
    <location>
        <begin position="37"/>
        <end position="243"/>
    </location>
</feature>
<dbReference type="PANTHER" id="PTHR47992">
    <property type="entry name" value="PROTEIN PHOSPHATASE"/>
    <property type="match status" value="1"/>
</dbReference>
<dbReference type="GO" id="GO:0004722">
    <property type="term" value="F:protein serine/threonine phosphatase activity"/>
    <property type="evidence" value="ECO:0007669"/>
    <property type="project" value="InterPro"/>
</dbReference>
<evidence type="ECO:0000313" key="2">
    <source>
        <dbReference type="EMBL" id="SNY64892.1"/>
    </source>
</evidence>
<sequence length="252" mass="26505">MTHIDVVAVTHRGRKRDHNEDTVSVAGFQSGAVEGQPVRFAVDPIRPVTCLVADGLGGQAEGGRASRLAATAMGDFFFHDREAVVKAVRAANEVVYAEMALNPAWSGMGSTVVVLVLAGDRAICVNVGDSRCFLLRDSHMVQLSQDDSVTPAPGEATVATVVTQTLGGRARMTGVEPHAIEVGVRPGDQFLLCSDGLTDELPPERIEAELAGAADPRTAVERLLRATLDAGARDNVSIVLAAVPCAEEGRDQ</sequence>
<proteinExistence type="predicted"/>
<dbReference type="Pfam" id="PF13672">
    <property type="entry name" value="PP2C_2"/>
    <property type="match status" value="1"/>
</dbReference>
<reference evidence="2 3" key="1">
    <citation type="submission" date="2017-09" db="EMBL/GenBank/DDBJ databases">
        <authorList>
            <person name="Ehlers B."/>
            <person name="Leendertz F.H."/>
        </authorList>
    </citation>
    <scope>NUCLEOTIDE SEQUENCE [LARGE SCALE GENOMIC DNA]</scope>
    <source>
        <strain evidence="2 3">CGMCC 4.6857</strain>
    </source>
</reference>
<dbReference type="InterPro" id="IPR001932">
    <property type="entry name" value="PPM-type_phosphatase-like_dom"/>
</dbReference>
<dbReference type="Proteomes" id="UP000219612">
    <property type="component" value="Unassembled WGS sequence"/>
</dbReference>
<dbReference type="EMBL" id="OBDY01000027">
    <property type="protein sequence ID" value="SNY64892.1"/>
    <property type="molecule type" value="Genomic_DNA"/>
</dbReference>
<keyword evidence="3" id="KW-1185">Reference proteome</keyword>
<dbReference type="OrthoDB" id="9801841at2"/>
<dbReference type="PROSITE" id="PS51746">
    <property type="entry name" value="PPM_2"/>
    <property type="match status" value="1"/>
</dbReference>
<name>A0A285JX42_9ACTN</name>
<dbReference type="CDD" id="cd00143">
    <property type="entry name" value="PP2Cc"/>
    <property type="match status" value="1"/>
</dbReference>
<dbReference type="SUPFAM" id="SSF81606">
    <property type="entry name" value="PP2C-like"/>
    <property type="match status" value="1"/>
</dbReference>